<organism evidence="1 2">
    <name type="scientific">Vigna angularis var. angularis</name>
    <dbReference type="NCBI Taxonomy" id="157739"/>
    <lineage>
        <taxon>Eukaryota</taxon>
        <taxon>Viridiplantae</taxon>
        <taxon>Streptophyta</taxon>
        <taxon>Embryophyta</taxon>
        <taxon>Tracheophyta</taxon>
        <taxon>Spermatophyta</taxon>
        <taxon>Magnoliopsida</taxon>
        <taxon>eudicotyledons</taxon>
        <taxon>Gunneridae</taxon>
        <taxon>Pentapetalae</taxon>
        <taxon>rosids</taxon>
        <taxon>fabids</taxon>
        <taxon>Fabales</taxon>
        <taxon>Fabaceae</taxon>
        <taxon>Papilionoideae</taxon>
        <taxon>50 kb inversion clade</taxon>
        <taxon>NPAAA clade</taxon>
        <taxon>indigoferoid/millettioid clade</taxon>
        <taxon>Phaseoleae</taxon>
        <taxon>Vigna</taxon>
    </lineage>
</organism>
<proteinExistence type="predicted"/>
<evidence type="ECO:0000313" key="2">
    <source>
        <dbReference type="Proteomes" id="UP000291084"/>
    </source>
</evidence>
<protein>
    <submittedName>
        <fullName evidence="1">Uncharacterized protein</fullName>
    </submittedName>
</protein>
<dbReference type="EMBL" id="AP015035">
    <property type="protein sequence ID" value="BAT78050.1"/>
    <property type="molecule type" value="Genomic_DNA"/>
</dbReference>
<dbReference type="AlphaFoldDB" id="A0A0S3RBQ4"/>
<gene>
    <name evidence="1" type="primary">Vigan.02G068400</name>
    <name evidence="1" type="ORF">VIGAN_02068400</name>
</gene>
<keyword evidence="2" id="KW-1185">Reference proteome</keyword>
<dbReference type="Proteomes" id="UP000291084">
    <property type="component" value="Chromosome 2"/>
</dbReference>
<sequence>MKITNTVRSNQITASTMDRSLTYSDIVLKLSLLIKVKWQRIGIGVLMALNNYWYFSALSATASIMLWDQASKTSARAYAE</sequence>
<accession>A0A0S3RBQ4</accession>
<name>A0A0S3RBQ4_PHAAN</name>
<reference evidence="1 2" key="1">
    <citation type="journal article" date="2015" name="Sci. Rep.">
        <title>The power of single molecule real-time sequencing technology in the de novo assembly of a eukaryotic genome.</title>
        <authorList>
            <person name="Sakai H."/>
            <person name="Naito K."/>
            <person name="Ogiso-Tanaka E."/>
            <person name="Takahashi Y."/>
            <person name="Iseki K."/>
            <person name="Muto C."/>
            <person name="Satou K."/>
            <person name="Teruya K."/>
            <person name="Shiroma A."/>
            <person name="Shimoji M."/>
            <person name="Hirano T."/>
            <person name="Itoh T."/>
            <person name="Kaga A."/>
            <person name="Tomooka N."/>
        </authorList>
    </citation>
    <scope>NUCLEOTIDE SEQUENCE [LARGE SCALE GENOMIC DNA]</scope>
    <source>
        <strain evidence="2">cv. Shumari</strain>
    </source>
</reference>
<evidence type="ECO:0000313" key="1">
    <source>
        <dbReference type="EMBL" id="BAT78050.1"/>
    </source>
</evidence>